<comment type="caution">
    <text evidence="5">The sequence shown here is derived from an EMBL/GenBank/DDBJ whole genome shotgun (WGS) entry which is preliminary data.</text>
</comment>
<dbReference type="GO" id="GO:0048487">
    <property type="term" value="F:beta-tubulin binding"/>
    <property type="evidence" value="ECO:0007669"/>
    <property type="project" value="TreeGrafter"/>
</dbReference>
<evidence type="ECO:0000313" key="5">
    <source>
        <dbReference type="EMBL" id="ORX56056.1"/>
    </source>
</evidence>
<reference evidence="5 6" key="1">
    <citation type="submission" date="2016-08" db="EMBL/GenBank/DDBJ databases">
        <title>Genomes of anaerobic fungi encode conserved fungal cellulosomes for biomass hydrolysis.</title>
        <authorList>
            <consortium name="DOE Joint Genome Institute"/>
            <person name="Haitjema C.H."/>
            <person name="Gilmore S.P."/>
            <person name="Henske J.K."/>
            <person name="Solomon K.V."/>
            <person name="De Groot R."/>
            <person name="Kuo A."/>
            <person name="Mondo S.J."/>
            <person name="Salamov A.A."/>
            <person name="Labutti K."/>
            <person name="Zhao Z."/>
            <person name="Chiniquy J."/>
            <person name="Barry K."/>
            <person name="Brewer H.M."/>
            <person name="Purvine S.O."/>
            <person name="Wright A.T."/>
            <person name="Boxma B."/>
            <person name="Van Alen T."/>
            <person name="Hackstein J.H."/>
            <person name="Baker S.E."/>
            <person name="Grigoriev I.V."/>
            <person name="O'Malley M.A."/>
        </authorList>
    </citation>
    <scope>NUCLEOTIDE SEQUENCE [LARGE SCALE GENOMIC DNA]</scope>
    <source>
        <strain evidence="6">finn</strain>
    </source>
</reference>
<dbReference type="PANTHER" id="PTHR20929">
    <property type="entry name" value="LUNG ADENOMA SUSCEPTIBILITY 1-RELATED"/>
    <property type="match status" value="1"/>
</dbReference>
<evidence type="ECO:0000313" key="6">
    <source>
        <dbReference type="Proteomes" id="UP000193719"/>
    </source>
</evidence>
<name>A0A1Y1VH56_9FUNG</name>
<evidence type="ECO:0000259" key="4">
    <source>
        <dbReference type="Pfam" id="PF15927"/>
    </source>
</evidence>
<dbReference type="STRING" id="1754191.A0A1Y1VH56"/>
<dbReference type="EMBL" id="MCFH01000008">
    <property type="protein sequence ID" value="ORX56056.1"/>
    <property type="molecule type" value="Genomic_DNA"/>
</dbReference>
<organism evidence="5 6">
    <name type="scientific">Piromyces finnis</name>
    <dbReference type="NCBI Taxonomy" id="1754191"/>
    <lineage>
        <taxon>Eukaryota</taxon>
        <taxon>Fungi</taxon>
        <taxon>Fungi incertae sedis</taxon>
        <taxon>Chytridiomycota</taxon>
        <taxon>Chytridiomycota incertae sedis</taxon>
        <taxon>Neocallimastigomycetes</taxon>
        <taxon>Neocallimastigales</taxon>
        <taxon>Neocallimastigaceae</taxon>
        <taxon>Piromyces</taxon>
    </lineage>
</organism>
<dbReference type="OrthoDB" id="297923at2759"/>
<sequence>MPPKQKKGKKKTKKQLERERQLELAAKAAEEARQRELEIQRLRELKAKEEHDLLDEFFSKEKEILKKQAEEIKSIHSEYNHLYKNVKHEISIEKNWEKYLQCSKIPNPKNESDLNSYISVWKDEPICNNIHEPNTELLEMQLPDVESILCVDIFNEYTKALDEKNEKDIETLYNHLKEIYEIINNKYDKISNLLLENIPSDLTDQNENYQFTKKISKSEFGLWCNITKNPRYKTIEFNDKRQLITIPKPIIMESISIRLIYREELPELQLYKANNKEQLAVIGGLLFLDLLELPEPKIETNQWIIQPVLSNNGVVKRVNYEIAPPEDTEIIDENMNSSLQAQWSIEVSYFIPPECKILDTATVMQWDPIKKVWNNEGISDVSINIESGLVKFKTINFELAALVQEKYSEYPIINWKLKYKSRNLAILIIQGEINRIVLEISNKGCRLKSPIINIMNENFNEKWYNPNLLLMKLSQIGLNFRGPKNPDEITLNDNIIKNPEAEKHCILGISNYLPMFNFRKCEYNSESPTSQVIFQFMRNKNADIIEKRAKYLYDKELKEKEELKKKKEKEMTESDYNSNNIIDDYNKENENRNIENSNDNIENSYNELFDPNNMEDELIDDESDDDLDNKEEIWLSVVMDASYILDENKYQICYIVNEQDLINEVLNENPENPEDTSTSTMNNMPVNTNASNDLKTDIPQNDLAIELEEEHDIKHLYKFSPKKYEIMNSVYQVFDKITDEKVIDAIKLNRSILFEHNLRVILHETGILIYN</sequence>
<dbReference type="PRINTS" id="PR02043">
    <property type="entry name" value="CANCERSCCP1"/>
</dbReference>
<proteinExistence type="inferred from homology"/>
<dbReference type="PANTHER" id="PTHR20929:SF11">
    <property type="entry name" value="DYNEIN AXONEMAL INTERMEDIATE CHAIN 7"/>
    <property type="match status" value="1"/>
</dbReference>
<dbReference type="InterPro" id="IPR023247">
    <property type="entry name" value="IC97/Dnai7-like"/>
</dbReference>
<feature type="region of interest" description="Disordered" evidence="3">
    <location>
        <begin position="564"/>
        <end position="584"/>
    </location>
</feature>
<dbReference type="Pfam" id="PF15927">
    <property type="entry name" value="Casc1_N"/>
    <property type="match status" value="1"/>
</dbReference>
<keyword evidence="6" id="KW-1185">Reference proteome</keyword>
<feature type="domain" description="IC97/Casc1 N-terminal" evidence="4">
    <location>
        <begin position="26"/>
        <end position="231"/>
    </location>
</feature>
<feature type="compositionally biased region" description="Low complexity" evidence="3">
    <location>
        <begin position="574"/>
        <end position="583"/>
    </location>
</feature>
<evidence type="ECO:0000256" key="3">
    <source>
        <dbReference type="SAM" id="MobiDB-lite"/>
    </source>
</evidence>
<dbReference type="Proteomes" id="UP000193719">
    <property type="component" value="Unassembled WGS sequence"/>
</dbReference>
<feature type="coiled-coil region" evidence="2">
    <location>
        <begin position="13"/>
        <end position="52"/>
    </location>
</feature>
<keyword evidence="2" id="KW-0175">Coiled coil</keyword>
<accession>A0A1Y1VH56</accession>
<gene>
    <name evidence="5" type="ORF">BCR36DRAFT_410087</name>
</gene>
<evidence type="ECO:0000256" key="1">
    <source>
        <dbReference type="ARBA" id="ARBA00024332"/>
    </source>
</evidence>
<dbReference type="AlphaFoldDB" id="A0A1Y1VH56"/>
<dbReference type="GO" id="GO:0005930">
    <property type="term" value="C:axoneme"/>
    <property type="evidence" value="ECO:0007669"/>
    <property type="project" value="TreeGrafter"/>
</dbReference>
<reference evidence="5 6" key="2">
    <citation type="submission" date="2016-08" db="EMBL/GenBank/DDBJ databases">
        <title>Pervasive Adenine N6-methylation of Active Genes in Fungi.</title>
        <authorList>
            <consortium name="DOE Joint Genome Institute"/>
            <person name="Mondo S.J."/>
            <person name="Dannebaum R.O."/>
            <person name="Kuo R.C."/>
            <person name="Labutti K."/>
            <person name="Haridas S."/>
            <person name="Kuo A."/>
            <person name="Salamov A."/>
            <person name="Ahrendt S.R."/>
            <person name="Lipzen A."/>
            <person name="Sullivan W."/>
            <person name="Andreopoulos W.B."/>
            <person name="Clum A."/>
            <person name="Lindquist E."/>
            <person name="Daum C."/>
            <person name="Ramamoorthy G.K."/>
            <person name="Gryganskyi A."/>
            <person name="Culley D."/>
            <person name="Magnuson J.K."/>
            <person name="James T.Y."/>
            <person name="O'Malley M.A."/>
            <person name="Stajich J.E."/>
            <person name="Spatafora J.W."/>
            <person name="Visel A."/>
            <person name="Grigoriev I.V."/>
        </authorList>
    </citation>
    <scope>NUCLEOTIDE SEQUENCE [LARGE SCALE GENOMIC DNA]</scope>
    <source>
        <strain evidence="6">finn</strain>
    </source>
</reference>
<comment type="similarity">
    <text evidence="1">Belongs to the DNAI7 family.</text>
</comment>
<evidence type="ECO:0000256" key="2">
    <source>
        <dbReference type="SAM" id="Coils"/>
    </source>
</evidence>
<dbReference type="GO" id="GO:0008017">
    <property type="term" value="F:microtubule binding"/>
    <property type="evidence" value="ECO:0007669"/>
    <property type="project" value="TreeGrafter"/>
</dbReference>
<protein>
    <recommendedName>
        <fullName evidence="4">IC97/Casc1 N-terminal domain-containing protein</fullName>
    </recommendedName>
</protein>
<dbReference type="InterPro" id="IPR031826">
    <property type="entry name" value="IC97/Casc1_N"/>
</dbReference>